<comment type="caution">
    <text evidence="1">The sequence shown here is derived from an EMBL/GenBank/DDBJ whole genome shotgun (WGS) entry which is preliminary data.</text>
</comment>
<dbReference type="Proteomes" id="UP000824469">
    <property type="component" value="Unassembled WGS sequence"/>
</dbReference>
<feature type="non-terminal residue" evidence="1">
    <location>
        <position position="1"/>
    </location>
</feature>
<accession>A0AA38FY85</accession>
<evidence type="ECO:0000313" key="2">
    <source>
        <dbReference type="Proteomes" id="UP000824469"/>
    </source>
</evidence>
<dbReference type="AlphaFoldDB" id="A0AA38FY85"/>
<proteinExistence type="predicted"/>
<sequence>DRHWLSRLTSATEEHDWRRLAEPASTRGDWRWSLSEVDTNIQDVQIEPPAPQISVRKSQR</sequence>
<evidence type="ECO:0000313" key="1">
    <source>
        <dbReference type="EMBL" id="KAH9311398.1"/>
    </source>
</evidence>
<keyword evidence="2" id="KW-1185">Reference proteome</keyword>
<name>A0AA38FY85_TAXCH</name>
<reference evidence="1 2" key="1">
    <citation type="journal article" date="2021" name="Nat. Plants">
        <title>The Taxus genome provides insights into paclitaxel biosynthesis.</title>
        <authorList>
            <person name="Xiong X."/>
            <person name="Gou J."/>
            <person name="Liao Q."/>
            <person name="Li Y."/>
            <person name="Zhou Q."/>
            <person name="Bi G."/>
            <person name="Li C."/>
            <person name="Du R."/>
            <person name="Wang X."/>
            <person name="Sun T."/>
            <person name="Guo L."/>
            <person name="Liang H."/>
            <person name="Lu P."/>
            <person name="Wu Y."/>
            <person name="Zhang Z."/>
            <person name="Ro D.K."/>
            <person name="Shang Y."/>
            <person name="Huang S."/>
            <person name="Yan J."/>
        </authorList>
    </citation>
    <scope>NUCLEOTIDE SEQUENCE [LARGE SCALE GENOMIC DNA]</scope>
    <source>
        <strain evidence="1">Ta-2019</strain>
    </source>
</reference>
<gene>
    <name evidence="1" type="ORF">KI387_026433</name>
</gene>
<dbReference type="EMBL" id="JAHRHJ020000006">
    <property type="protein sequence ID" value="KAH9311398.1"/>
    <property type="molecule type" value="Genomic_DNA"/>
</dbReference>
<feature type="non-terminal residue" evidence="1">
    <location>
        <position position="60"/>
    </location>
</feature>
<organism evidence="1 2">
    <name type="scientific">Taxus chinensis</name>
    <name type="common">Chinese yew</name>
    <name type="synonym">Taxus wallichiana var. chinensis</name>
    <dbReference type="NCBI Taxonomy" id="29808"/>
    <lineage>
        <taxon>Eukaryota</taxon>
        <taxon>Viridiplantae</taxon>
        <taxon>Streptophyta</taxon>
        <taxon>Embryophyta</taxon>
        <taxon>Tracheophyta</taxon>
        <taxon>Spermatophyta</taxon>
        <taxon>Pinopsida</taxon>
        <taxon>Pinidae</taxon>
        <taxon>Conifers II</taxon>
        <taxon>Cupressales</taxon>
        <taxon>Taxaceae</taxon>
        <taxon>Taxus</taxon>
    </lineage>
</organism>
<protein>
    <submittedName>
        <fullName evidence="1">Uncharacterized protein</fullName>
    </submittedName>
</protein>